<feature type="transmembrane region" description="Helical" evidence="1">
    <location>
        <begin position="41"/>
        <end position="62"/>
    </location>
</feature>
<keyword evidence="5" id="KW-1185">Reference proteome</keyword>
<protein>
    <submittedName>
        <fullName evidence="4">Uncharacterized protein</fullName>
    </submittedName>
</protein>
<evidence type="ECO:0000313" key="2">
    <source>
        <dbReference type="EMBL" id="KAF5772658.1"/>
    </source>
</evidence>
<keyword evidence="1" id="KW-1133">Transmembrane helix</keyword>
<keyword evidence="1" id="KW-0812">Transmembrane</keyword>
<evidence type="ECO:0000313" key="3">
    <source>
        <dbReference type="EMBL" id="KAF5778364.1"/>
    </source>
</evidence>
<dbReference type="Gramene" id="mRNA:HanXRQr2_Chr13g0579791">
    <property type="protein sequence ID" value="CDS:HanXRQr2_Chr13g0579791.1"/>
    <property type="gene ID" value="HanXRQr2_Chr13g0579791"/>
</dbReference>
<organism evidence="4 5">
    <name type="scientific">Helianthus annuus</name>
    <name type="common">Common sunflower</name>
    <dbReference type="NCBI Taxonomy" id="4232"/>
    <lineage>
        <taxon>Eukaryota</taxon>
        <taxon>Viridiplantae</taxon>
        <taxon>Streptophyta</taxon>
        <taxon>Embryophyta</taxon>
        <taxon>Tracheophyta</taxon>
        <taxon>Spermatophyta</taxon>
        <taxon>Magnoliopsida</taxon>
        <taxon>eudicotyledons</taxon>
        <taxon>Gunneridae</taxon>
        <taxon>Pentapetalae</taxon>
        <taxon>asterids</taxon>
        <taxon>campanulids</taxon>
        <taxon>Asterales</taxon>
        <taxon>Asteraceae</taxon>
        <taxon>Asteroideae</taxon>
        <taxon>Heliantheae alliance</taxon>
        <taxon>Heliantheae</taxon>
        <taxon>Helianthus</taxon>
    </lineage>
</organism>
<evidence type="ECO:0000313" key="5">
    <source>
        <dbReference type="Proteomes" id="UP000215914"/>
    </source>
</evidence>
<name>A0A251UWY3_HELAN</name>
<accession>A0A251UWY3</accession>
<proteinExistence type="predicted"/>
<dbReference type="Proteomes" id="UP000215914">
    <property type="component" value="Chromosome 4"/>
</dbReference>
<gene>
    <name evidence="4" type="ORF">HannXRQ_Chr04g0101091</name>
    <name evidence="3" type="ORF">HanXRQr2_Chr12g0546571</name>
    <name evidence="2" type="ORF">HanXRQr2_Chr13g0579791</name>
</gene>
<dbReference type="AlphaFoldDB" id="A0A251UWY3"/>
<reference evidence="2" key="3">
    <citation type="submission" date="2020-06" db="EMBL/GenBank/DDBJ databases">
        <title>Helianthus annuus Genome sequencing and assembly Release 2.</title>
        <authorList>
            <person name="Gouzy J."/>
            <person name="Langlade N."/>
            <person name="Munos S."/>
        </authorList>
    </citation>
    <scope>NUCLEOTIDE SEQUENCE</scope>
    <source>
        <tissue evidence="2">Leaves</tissue>
    </source>
</reference>
<keyword evidence="1" id="KW-0472">Membrane</keyword>
<evidence type="ECO:0000256" key="1">
    <source>
        <dbReference type="SAM" id="Phobius"/>
    </source>
</evidence>
<sequence>MMNRDYGCDTGCDSQPSMINTQHDSRPCLRVRLRLTFGPKLVGRIYVLLLMCYLGLLSQAQLFGPYT</sequence>
<dbReference type="Gramene" id="mRNA:HanXRQr2_Chr12g0546571">
    <property type="protein sequence ID" value="CDS:HanXRQr2_Chr12g0546571.1"/>
    <property type="gene ID" value="HanXRQr2_Chr12g0546571"/>
</dbReference>
<dbReference type="InParanoid" id="A0A251UWY3"/>
<evidence type="ECO:0000313" key="4">
    <source>
        <dbReference type="EMBL" id="OTG27533.1"/>
    </source>
</evidence>
<reference evidence="2 5" key="1">
    <citation type="journal article" date="2017" name="Nature">
        <title>The sunflower genome provides insights into oil metabolism, flowering and Asterid evolution.</title>
        <authorList>
            <person name="Badouin H."/>
            <person name="Gouzy J."/>
            <person name="Grassa C.J."/>
            <person name="Murat F."/>
            <person name="Staton S.E."/>
            <person name="Cottret L."/>
            <person name="Lelandais-Briere C."/>
            <person name="Owens G.L."/>
            <person name="Carrere S."/>
            <person name="Mayjonade B."/>
            <person name="Legrand L."/>
            <person name="Gill N."/>
            <person name="Kane N.C."/>
            <person name="Bowers J.E."/>
            <person name="Hubner S."/>
            <person name="Bellec A."/>
            <person name="Berard A."/>
            <person name="Berges H."/>
            <person name="Blanchet N."/>
            <person name="Boniface M.C."/>
            <person name="Brunel D."/>
            <person name="Catrice O."/>
            <person name="Chaidir N."/>
            <person name="Claudel C."/>
            <person name="Donnadieu C."/>
            <person name="Faraut T."/>
            <person name="Fievet G."/>
            <person name="Helmstetter N."/>
            <person name="King M."/>
            <person name="Knapp S.J."/>
            <person name="Lai Z."/>
            <person name="Le Paslier M.C."/>
            <person name="Lippi Y."/>
            <person name="Lorenzon L."/>
            <person name="Mandel J.R."/>
            <person name="Marage G."/>
            <person name="Marchand G."/>
            <person name="Marquand E."/>
            <person name="Bret-Mestries E."/>
            <person name="Morien E."/>
            <person name="Nambeesan S."/>
            <person name="Nguyen T."/>
            <person name="Pegot-Espagnet P."/>
            <person name="Pouilly N."/>
            <person name="Raftis F."/>
            <person name="Sallet E."/>
            <person name="Schiex T."/>
            <person name="Thomas J."/>
            <person name="Vandecasteele C."/>
            <person name="Vares D."/>
            <person name="Vear F."/>
            <person name="Vautrin S."/>
            <person name="Crespi M."/>
            <person name="Mangin B."/>
            <person name="Burke J.M."/>
            <person name="Salse J."/>
            <person name="Munos S."/>
            <person name="Vincourt P."/>
            <person name="Rieseberg L.H."/>
            <person name="Langlade N.B."/>
        </authorList>
    </citation>
    <scope>NUCLEOTIDE SEQUENCE [LARGE SCALE GENOMIC DNA]</scope>
    <source>
        <strain evidence="5">cv. SF193</strain>
        <tissue evidence="2">Leaves</tissue>
    </source>
</reference>
<dbReference type="EMBL" id="MNCJ02000327">
    <property type="protein sequence ID" value="KAF5778364.1"/>
    <property type="molecule type" value="Genomic_DNA"/>
</dbReference>
<dbReference type="EMBL" id="CM007893">
    <property type="protein sequence ID" value="OTG27533.1"/>
    <property type="molecule type" value="Genomic_DNA"/>
</dbReference>
<dbReference type="EMBL" id="MNCJ02000328">
    <property type="protein sequence ID" value="KAF5772658.1"/>
    <property type="molecule type" value="Genomic_DNA"/>
</dbReference>
<reference evidence="4" key="2">
    <citation type="submission" date="2017-02" db="EMBL/GenBank/DDBJ databases">
        <title>Sunflower complete genome.</title>
        <authorList>
            <person name="Langlade N."/>
            <person name="Munos S."/>
        </authorList>
    </citation>
    <scope>NUCLEOTIDE SEQUENCE [LARGE SCALE GENOMIC DNA]</scope>
    <source>
        <tissue evidence="4">Leaves</tissue>
    </source>
</reference>